<feature type="region of interest" description="Disordered" evidence="1">
    <location>
        <begin position="49"/>
        <end position="80"/>
    </location>
</feature>
<organism evidence="2 3">
    <name type="scientific">Aliiglaciecola litoralis</name>
    <dbReference type="NCBI Taxonomy" id="582857"/>
    <lineage>
        <taxon>Bacteria</taxon>
        <taxon>Pseudomonadati</taxon>
        <taxon>Pseudomonadota</taxon>
        <taxon>Gammaproteobacteria</taxon>
        <taxon>Alteromonadales</taxon>
        <taxon>Alteromonadaceae</taxon>
        <taxon>Aliiglaciecola</taxon>
    </lineage>
</organism>
<dbReference type="RefSeq" id="WP_343856958.1">
    <property type="nucleotide sequence ID" value="NZ_BAAAFD010000002.1"/>
</dbReference>
<dbReference type="Proteomes" id="UP001500359">
    <property type="component" value="Unassembled WGS sequence"/>
</dbReference>
<evidence type="ECO:0000313" key="2">
    <source>
        <dbReference type="EMBL" id="GAA0854172.1"/>
    </source>
</evidence>
<accession>A0ABN1LE16</accession>
<name>A0ABN1LE16_9ALTE</name>
<comment type="caution">
    <text evidence="2">The sequence shown here is derived from an EMBL/GenBank/DDBJ whole genome shotgun (WGS) entry which is preliminary data.</text>
</comment>
<gene>
    <name evidence="2" type="ORF">GCM10009114_09000</name>
</gene>
<evidence type="ECO:0000256" key="1">
    <source>
        <dbReference type="SAM" id="MobiDB-lite"/>
    </source>
</evidence>
<proteinExistence type="predicted"/>
<keyword evidence="3" id="KW-1185">Reference proteome</keyword>
<sequence length="111" mass="12152">MEIDVVSRLNNLSLNQLSSADSQTRTINAFGIGAANQPEVELSPQARILQQNERDQQERASNLDQNKDATEAESLTGTDFVRVSSSVGTAARNNLSTEKATEVYRSIQDLL</sequence>
<dbReference type="EMBL" id="BAAAFD010000002">
    <property type="protein sequence ID" value="GAA0854172.1"/>
    <property type="molecule type" value="Genomic_DNA"/>
</dbReference>
<reference evidence="2 3" key="1">
    <citation type="journal article" date="2019" name="Int. J. Syst. Evol. Microbiol.">
        <title>The Global Catalogue of Microorganisms (GCM) 10K type strain sequencing project: providing services to taxonomists for standard genome sequencing and annotation.</title>
        <authorList>
            <consortium name="The Broad Institute Genomics Platform"/>
            <consortium name="The Broad Institute Genome Sequencing Center for Infectious Disease"/>
            <person name="Wu L."/>
            <person name="Ma J."/>
        </authorList>
    </citation>
    <scope>NUCLEOTIDE SEQUENCE [LARGE SCALE GENOMIC DNA]</scope>
    <source>
        <strain evidence="2 3">JCM 15896</strain>
    </source>
</reference>
<protein>
    <submittedName>
        <fullName evidence="2">Uncharacterized protein</fullName>
    </submittedName>
</protein>
<evidence type="ECO:0000313" key="3">
    <source>
        <dbReference type="Proteomes" id="UP001500359"/>
    </source>
</evidence>